<feature type="compositionally biased region" description="Basic and acidic residues" evidence="1">
    <location>
        <begin position="322"/>
        <end position="332"/>
    </location>
</feature>
<protein>
    <submittedName>
        <fullName evidence="3">Steroid 5-alpha reductase family enzyme</fullName>
    </submittedName>
</protein>
<dbReference type="EMBL" id="JACHJQ010000006">
    <property type="protein sequence ID" value="MBB4909498.1"/>
    <property type="molecule type" value="Genomic_DNA"/>
</dbReference>
<dbReference type="AlphaFoldDB" id="A0A7W7Q9S0"/>
<dbReference type="Pfam" id="PF06966">
    <property type="entry name" value="DUF1295"/>
    <property type="match status" value="1"/>
</dbReference>
<dbReference type="PANTHER" id="PTHR32251">
    <property type="entry name" value="3-OXO-5-ALPHA-STEROID 4-DEHYDROGENASE"/>
    <property type="match status" value="1"/>
</dbReference>
<feature type="transmembrane region" description="Helical" evidence="2">
    <location>
        <begin position="55"/>
        <end position="75"/>
    </location>
</feature>
<evidence type="ECO:0000313" key="3">
    <source>
        <dbReference type="EMBL" id="MBB4909498.1"/>
    </source>
</evidence>
<name>A0A7W7Q9S0_9PSEU</name>
<feature type="transmembrane region" description="Helical" evidence="2">
    <location>
        <begin position="30"/>
        <end position="48"/>
    </location>
</feature>
<evidence type="ECO:0000313" key="4">
    <source>
        <dbReference type="Proteomes" id="UP000520767"/>
    </source>
</evidence>
<dbReference type="RefSeq" id="WP_184813600.1">
    <property type="nucleotide sequence ID" value="NZ_JACHJQ010000006.1"/>
</dbReference>
<organism evidence="3 4">
    <name type="scientific">Actinophytocola algeriensis</name>
    <dbReference type="NCBI Taxonomy" id="1768010"/>
    <lineage>
        <taxon>Bacteria</taxon>
        <taxon>Bacillati</taxon>
        <taxon>Actinomycetota</taxon>
        <taxon>Actinomycetes</taxon>
        <taxon>Pseudonocardiales</taxon>
        <taxon>Pseudonocardiaceae</taxon>
    </lineage>
</organism>
<keyword evidence="2" id="KW-0812">Transmembrane</keyword>
<gene>
    <name evidence="3" type="ORF">FHR82_005756</name>
</gene>
<evidence type="ECO:0000256" key="2">
    <source>
        <dbReference type="SAM" id="Phobius"/>
    </source>
</evidence>
<dbReference type="Proteomes" id="UP000520767">
    <property type="component" value="Unassembled WGS sequence"/>
</dbReference>
<dbReference type="Gene3D" id="1.20.120.1630">
    <property type="match status" value="1"/>
</dbReference>
<evidence type="ECO:0000256" key="1">
    <source>
        <dbReference type="SAM" id="MobiDB-lite"/>
    </source>
</evidence>
<reference evidence="3 4" key="1">
    <citation type="submission" date="2020-08" db="EMBL/GenBank/DDBJ databases">
        <title>Genomic Encyclopedia of Type Strains, Phase III (KMG-III): the genomes of soil and plant-associated and newly described type strains.</title>
        <authorList>
            <person name="Whitman W."/>
        </authorList>
    </citation>
    <scope>NUCLEOTIDE SEQUENCE [LARGE SCALE GENOMIC DNA]</scope>
    <source>
        <strain evidence="3 4">CECT 8960</strain>
    </source>
</reference>
<keyword evidence="4" id="KW-1185">Reference proteome</keyword>
<dbReference type="GO" id="GO:0016020">
    <property type="term" value="C:membrane"/>
    <property type="evidence" value="ECO:0007669"/>
    <property type="project" value="TreeGrafter"/>
</dbReference>
<keyword evidence="2" id="KW-0472">Membrane</keyword>
<feature type="transmembrane region" description="Helical" evidence="2">
    <location>
        <begin position="81"/>
        <end position="104"/>
    </location>
</feature>
<feature type="transmembrane region" description="Helical" evidence="2">
    <location>
        <begin position="246"/>
        <end position="263"/>
    </location>
</feature>
<comment type="caution">
    <text evidence="3">The sequence shown here is derived from an EMBL/GenBank/DDBJ whole genome shotgun (WGS) entry which is preliminary data.</text>
</comment>
<keyword evidence="2" id="KW-1133">Transmembrane helix</keyword>
<dbReference type="InterPro" id="IPR010721">
    <property type="entry name" value="UstE-like"/>
</dbReference>
<dbReference type="PANTHER" id="PTHR32251:SF17">
    <property type="entry name" value="STEROID 5-ALPHA REDUCTASE C-TERMINAL DOMAIN-CONTAINING PROTEIN"/>
    <property type="match status" value="1"/>
</dbReference>
<feature type="transmembrane region" description="Helical" evidence="2">
    <location>
        <begin position="222"/>
        <end position="240"/>
    </location>
</feature>
<sequence length="332" mass="37048">MRERVVWVVSVLICLGALVANPATRAFALWNVLVQAAIFVPSACVPAWRTNRMSYVDFAWPAGILALGIQGFVFAEELTPLTIAAATMFTVAGARLMYWGYLVVKPGWLKEEFPRYQYQRLVWEKAGLRSERLSLQYEISVQATANMSYFALPSIIIATNPRGGLHPVEIAAIVVWIAAYVYESVADVQKGRFLGGYASDSRDVCDTGLWRYSRHPNYFGQWVQWCAAVLLAVPSVVALWDRSPVVAWVISSVGLLFLVRAIYQVMVFYSGAVPAEHYSVLKRPGYRRYQAEVNRFFPGPRKPASVDPSDVLEEEPAVLPHGADDRLGRLPG</sequence>
<feature type="region of interest" description="Disordered" evidence="1">
    <location>
        <begin position="299"/>
        <end position="332"/>
    </location>
</feature>
<accession>A0A7W7Q9S0</accession>
<proteinExistence type="predicted"/>